<keyword evidence="1" id="KW-0732">Signal</keyword>
<dbReference type="PROSITE" id="PS00430">
    <property type="entry name" value="TONB_DEPENDENT_REC_1"/>
    <property type="match status" value="1"/>
</dbReference>
<evidence type="ECO:0008006" key="4">
    <source>
        <dbReference type="Google" id="ProtNLM"/>
    </source>
</evidence>
<feature type="chain" id="PRO_5022742689" description="PEP-CTERM protein-sorting domain-containing protein" evidence="1">
    <location>
        <begin position="26"/>
        <end position="346"/>
    </location>
</feature>
<dbReference type="EMBL" id="SJPH01000010">
    <property type="protein sequence ID" value="TWT40785.1"/>
    <property type="molecule type" value="Genomic_DNA"/>
</dbReference>
<protein>
    <recommendedName>
        <fullName evidence="4">PEP-CTERM protein-sorting domain-containing protein</fullName>
    </recommendedName>
</protein>
<accession>A0A5C5VSB6</accession>
<proteinExistence type="predicted"/>
<evidence type="ECO:0000256" key="1">
    <source>
        <dbReference type="SAM" id="SignalP"/>
    </source>
</evidence>
<name>A0A5C5VSB6_9BACT</name>
<dbReference type="InterPro" id="IPR013424">
    <property type="entry name" value="Ice-binding_C"/>
</dbReference>
<comment type="caution">
    <text evidence="2">The sequence shown here is derived from an EMBL/GenBank/DDBJ whole genome shotgun (WGS) entry which is preliminary data.</text>
</comment>
<sequence length="346" mass="34938" precursor="true">MIRQLRFLPFAAAVAAALSVSSASAITIVEVFTEAEAAGGINNPFLDTVVVDGSTAYAVVRDLDGADDAGVVVAYDGTNFTTVSSVAQWQATGSTNDPAAGNGAAYVGGVVRFVSSLDNSVYEIDLGTGTATEVVSAATINAAIGSSASLVASFEVTSSGQIYAYDALSANRQIVSISPANAVSIEIPPADFATSFGTTVGGVGVLGDTILVGTNTFDAIVGWDTVNDVASTVVSTAQILAVTGAASAGFGDIFAAPDGLVYFYESTADSLLVFDPADVGGTLSVLVSEAQFLAGPSSDTINQLAWYNGSIAFTDTSEGFYSVVPEPASALAALLVVGGVSLRRRR</sequence>
<evidence type="ECO:0000313" key="2">
    <source>
        <dbReference type="EMBL" id="TWT40785.1"/>
    </source>
</evidence>
<dbReference type="NCBIfam" id="TIGR02595">
    <property type="entry name" value="PEP_CTERM"/>
    <property type="match status" value="1"/>
</dbReference>
<dbReference type="InterPro" id="IPR010916">
    <property type="entry name" value="TonB_box_CS"/>
</dbReference>
<feature type="signal peptide" evidence="1">
    <location>
        <begin position="1"/>
        <end position="25"/>
    </location>
</feature>
<reference evidence="2 3" key="1">
    <citation type="submission" date="2019-02" db="EMBL/GenBank/DDBJ databases">
        <title>Deep-cultivation of Planctomycetes and their phenomic and genomic characterization uncovers novel biology.</title>
        <authorList>
            <person name="Wiegand S."/>
            <person name="Jogler M."/>
            <person name="Boedeker C."/>
            <person name="Pinto D."/>
            <person name="Vollmers J."/>
            <person name="Rivas-Marin E."/>
            <person name="Kohn T."/>
            <person name="Peeters S.H."/>
            <person name="Heuer A."/>
            <person name="Rast P."/>
            <person name="Oberbeckmann S."/>
            <person name="Bunk B."/>
            <person name="Jeske O."/>
            <person name="Meyerdierks A."/>
            <person name="Storesund J.E."/>
            <person name="Kallscheuer N."/>
            <person name="Luecker S."/>
            <person name="Lage O.M."/>
            <person name="Pohl T."/>
            <person name="Merkel B.J."/>
            <person name="Hornburger P."/>
            <person name="Mueller R.-W."/>
            <person name="Bruemmer F."/>
            <person name="Labrenz M."/>
            <person name="Spormann A.M."/>
            <person name="Op Den Camp H."/>
            <person name="Overmann J."/>
            <person name="Amann R."/>
            <person name="Jetten M.S.M."/>
            <person name="Mascher T."/>
            <person name="Medema M.H."/>
            <person name="Devos D.P."/>
            <person name="Kaster A.-K."/>
            <person name="Ovreas L."/>
            <person name="Rohde M."/>
            <person name="Galperin M.Y."/>
            <person name="Jogler C."/>
        </authorList>
    </citation>
    <scope>NUCLEOTIDE SEQUENCE [LARGE SCALE GENOMIC DNA]</scope>
    <source>
        <strain evidence="2 3">Pla111</strain>
    </source>
</reference>
<organism evidence="2 3">
    <name type="scientific">Botrimarina hoheduenensis</name>
    <dbReference type="NCBI Taxonomy" id="2528000"/>
    <lineage>
        <taxon>Bacteria</taxon>
        <taxon>Pseudomonadati</taxon>
        <taxon>Planctomycetota</taxon>
        <taxon>Planctomycetia</taxon>
        <taxon>Pirellulales</taxon>
        <taxon>Lacipirellulaceae</taxon>
        <taxon>Botrimarina</taxon>
    </lineage>
</organism>
<dbReference type="OrthoDB" id="280681at2"/>
<dbReference type="Proteomes" id="UP000318995">
    <property type="component" value="Unassembled WGS sequence"/>
</dbReference>
<dbReference type="SUPFAM" id="SSF63829">
    <property type="entry name" value="Calcium-dependent phosphotriesterase"/>
    <property type="match status" value="1"/>
</dbReference>
<keyword evidence="3" id="KW-1185">Reference proteome</keyword>
<gene>
    <name evidence="2" type="ORF">Pla111_32030</name>
</gene>
<evidence type="ECO:0000313" key="3">
    <source>
        <dbReference type="Proteomes" id="UP000318995"/>
    </source>
</evidence>
<dbReference type="AlphaFoldDB" id="A0A5C5VSB6"/>